<proteinExistence type="predicted"/>
<dbReference type="Proteomes" id="UP000693738">
    <property type="component" value="Unassembled WGS sequence"/>
</dbReference>
<dbReference type="AlphaFoldDB" id="A0A8J2NCI3"/>
<protein>
    <submittedName>
        <fullName evidence="1">Uncharacterized protein</fullName>
    </submittedName>
</protein>
<sequence length="392" mass="45663">MLHATERRYRGQELCHEDLGEHESWVFYCGPHRRSPFKIPLVGTPPSFSAVCSATDFTLRLLDREPSPELAKEIEQAMGRMGRSGGLTSLVDQSFKRWDIPDRNDLAMAGRRSHDRQLWKSVCSWQGPGGRSMNKEYKLKFRFSAASAAIRFLKHLPANKRLCIRNLVLREDGFAVGQQERHSVGLILYCKENPRLRIDQRLGMVKNIFQAAGLTEHGFSLIHCYATRDRPEDIFFTHLGMPKDSFTLTLDGECVPDICSDFFQQIVLRNVAIQQAIHQRFPYPAGIIPSEDLWERINPYCIQASKCLVNQSSILRSNFHPGVMWDVDKLIADHPEYEHRQWWQLYWNTGHYTIPDSIHSVPLASMLLENYEFRKIRQRNRAQDRQYESWYH</sequence>
<accession>A0A8J2NCI3</accession>
<gene>
    <name evidence="1" type="ORF">FEQUK3_LOCUS395</name>
</gene>
<organism evidence="1 2">
    <name type="scientific">Fusarium equiseti</name>
    <name type="common">Fusarium scirpi</name>
    <dbReference type="NCBI Taxonomy" id="61235"/>
    <lineage>
        <taxon>Eukaryota</taxon>
        <taxon>Fungi</taxon>
        <taxon>Dikarya</taxon>
        <taxon>Ascomycota</taxon>
        <taxon>Pezizomycotina</taxon>
        <taxon>Sordariomycetes</taxon>
        <taxon>Hypocreomycetidae</taxon>
        <taxon>Hypocreales</taxon>
        <taxon>Nectriaceae</taxon>
        <taxon>Fusarium</taxon>
        <taxon>Fusarium incarnatum-equiseti species complex</taxon>
    </lineage>
</organism>
<comment type="caution">
    <text evidence="1">The sequence shown here is derived from an EMBL/GenBank/DDBJ whole genome shotgun (WGS) entry which is preliminary data.</text>
</comment>
<name>A0A8J2NCI3_FUSEQ</name>
<dbReference type="EMBL" id="CAJSTJ010000022">
    <property type="protein sequence ID" value="CAG7554705.1"/>
    <property type="molecule type" value="Genomic_DNA"/>
</dbReference>
<evidence type="ECO:0000313" key="2">
    <source>
        <dbReference type="Proteomes" id="UP000693738"/>
    </source>
</evidence>
<reference evidence="1" key="1">
    <citation type="submission" date="2021-05" db="EMBL/GenBank/DDBJ databases">
        <authorList>
            <person name="Khan N."/>
        </authorList>
    </citation>
    <scope>NUCLEOTIDE SEQUENCE</scope>
</reference>
<evidence type="ECO:0000313" key="1">
    <source>
        <dbReference type="EMBL" id="CAG7554705.1"/>
    </source>
</evidence>